<organism evidence="1 2">
    <name type="scientific">Roridomyces roridus</name>
    <dbReference type="NCBI Taxonomy" id="1738132"/>
    <lineage>
        <taxon>Eukaryota</taxon>
        <taxon>Fungi</taxon>
        <taxon>Dikarya</taxon>
        <taxon>Basidiomycota</taxon>
        <taxon>Agaricomycotina</taxon>
        <taxon>Agaricomycetes</taxon>
        <taxon>Agaricomycetidae</taxon>
        <taxon>Agaricales</taxon>
        <taxon>Marasmiineae</taxon>
        <taxon>Mycenaceae</taxon>
        <taxon>Roridomyces</taxon>
    </lineage>
</organism>
<name>A0AAD7BRQ1_9AGAR</name>
<dbReference type="AlphaFoldDB" id="A0AAD7BRQ1"/>
<protein>
    <submittedName>
        <fullName evidence="1">Uncharacterized protein</fullName>
    </submittedName>
</protein>
<evidence type="ECO:0000313" key="2">
    <source>
        <dbReference type="Proteomes" id="UP001221142"/>
    </source>
</evidence>
<reference evidence="1" key="1">
    <citation type="submission" date="2023-03" db="EMBL/GenBank/DDBJ databases">
        <title>Massive genome expansion in bonnet fungi (Mycena s.s.) driven by repeated elements and novel gene families across ecological guilds.</title>
        <authorList>
            <consortium name="Lawrence Berkeley National Laboratory"/>
            <person name="Harder C.B."/>
            <person name="Miyauchi S."/>
            <person name="Viragh M."/>
            <person name="Kuo A."/>
            <person name="Thoen E."/>
            <person name="Andreopoulos B."/>
            <person name="Lu D."/>
            <person name="Skrede I."/>
            <person name="Drula E."/>
            <person name="Henrissat B."/>
            <person name="Morin E."/>
            <person name="Kohler A."/>
            <person name="Barry K."/>
            <person name="LaButti K."/>
            <person name="Morin E."/>
            <person name="Salamov A."/>
            <person name="Lipzen A."/>
            <person name="Mereny Z."/>
            <person name="Hegedus B."/>
            <person name="Baldrian P."/>
            <person name="Stursova M."/>
            <person name="Weitz H."/>
            <person name="Taylor A."/>
            <person name="Grigoriev I.V."/>
            <person name="Nagy L.G."/>
            <person name="Martin F."/>
            <person name="Kauserud H."/>
        </authorList>
    </citation>
    <scope>NUCLEOTIDE SEQUENCE</scope>
    <source>
        <strain evidence="1">9284</strain>
    </source>
</reference>
<keyword evidence="2" id="KW-1185">Reference proteome</keyword>
<proteinExistence type="predicted"/>
<dbReference type="Proteomes" id="UP001221142">
    <property type="component" value="Unassembled WGS sequence"/>
</dbReference>
<evidence type="ECO:0000313" key="1">
    <source>
        <dbReference type="EMBL" id="KAJ7628676.1"/>
    </source>
</evidence>
<dbReference type="EMBL" id="JARKIF010000010">
    <property type="protein sequence ID" value="KAJ7628676.1"/>
    <property type="molecule type" value="Genomic_DNA"/>
</dbReference>
<accession>A0AAD7BRQ1</accession>
<gene>
    <name evidence="1" type="ORF">FB45DRAFT_918979</name>
</gene>
<comment type="caution">
    <text evidence="1">The sequence shown here is derived from an EMBL/GenBank/DDBJ whole genome shotgun (WGS) entry which is preliminary data.</text>
</comment>
<sequence length="174" mass="19394">MRNRLVGIGRSCMVCALGNAIRDVPSLREGCEDGLNKNLEHALLSDEVLDSIMNRICRTLNLDFGAAVQDCTPGSIFLAWVGALADDVAGSMELAAFLTSLVWRLVENGVEARRAIIPPREIKLRSDAQSSYEEAGLMLLNREFRYRRINALLDVAFPPVLYDACLYRRVLMSF</sequence>